<dbReference type="SMART" id="SM00256">
    <property type="entry name" value="FBOX"/>
    <property type="match status" value="1"/>
</dbReference>
<dbReference type="Gene3D" id="1.20.1280.50">
    <property type="match status" value="1"/>
</dbReference>
<dbReference type="EMBL" id="JBJUIK010000014">
    <property type="protein sequence ID" value="KAL3504370.1"/>
    <property type="molecule type" value="Genomic_DNA"/>
</dbReference>
<dbReference type="SUPFAM" id="SSF81383">
    <property type="entry name" value="F-box domain"/>
    <property type="match status" value="1"/>
</dbReference>
<protein>
    <recommendedName>
        <fullName evidence="1">F-box domain-containing protein</fullName>
    </recommendedName>
</protein>
<dbReference type="Gene3D" id="3.80.10.10">
    <property type="entry name" value="Ribonuclease Inhibitor"/>
    <property type="match status" value="1"/>
</dbReference>
<dbReference type="Pfam" id="PF23622">
    <property type="entry name" value="LRR_At1g61320_AtMIF1"/>
    <property type="match status" value="1"/>
</dbReference>
<dbReference type="InterPro" id="IPR001810">
    <property type="entry name" value="F-box_dom"/>
</dbReference>
<dbReference type="PANTHER" id="PTHR34145:SF68">
    <property type="entry name" value="FBD DOMAIN-CONTAINING PROTEIN"/>
    <property type="match status" value="1"/>
</dbReference>
<comment type="caution">
    <text evidence="2">The sequence shown here is derived from an EMBL/GenBank/DDBJ whole genome shotgun (WGS) entry which is preliminary data.</text>
</comment>
<dbReference type="InterPro" id="IPR036047">
    <property type="entry name" value="F-box-like_dom_sf"/>
</dbReference>
<evidence type="ECO:0000259" key="1">
    <source>
        <dbReference type="PROSITE" id="PS50181"/>
    </source>
</evidence>
<evidence type="ECO:0000313" key="3">
    <source>
        <dbReference type="Proteomes" id="UP001630127"/>
    </source>
</evidence>
<dbReference type="InterPro" id="IPR032675">
    <property type="entry name" value="LRR_dom_sf"/>
</dbReference>
<dbReference type="CDD" id="cd22160">
    <property type="entry name" value="F-box_AtFBL13-like"/>
    <property type="match status" value="1"/>
</dbReference>
<dbReference type="Proteomes" id="UP001630127">
    <property type="component" value="Unassembled WGS sequence"/>
</dbReference>
<sequence length="471" mass="54005">MGKVASGFGLHKCAKREQLLEDHISQLPHEILVHILSFLTFKEAARTSVLSKCWTNLWTYSARLDFYDFSALERIGNSLAEEYKSVRERERCKFVKWVNKVLQSHKALALDEFRVHFHLKRSSQEAIDKWLQFAFSRKVQRLELDLSGHDNLGCPSPKSYAFPYGPLGTSGKSSEINPCALIDFKSLKALSLNRVNMSGEVLEFILHNCQYLERLVVCGSENLINVEVSGPPALKHLEICFCYNMKCLTICDANLVSLKISCVDKLVLKNVPMLIDVYVRSYSRNGVTGVIARLSCCLLKLEVLTLSISSDEATKLKEMVHELPQLPKLKQLTLKVSEEDDKSLLGLTSLIRVSPNLEKLVIKMDWDDEIVRRRRRKFGEAINYSLHHLKVFKLSGFLGCTIDVELVKYFLKNAVALEKIIIDPRWDRGSFCCPEMEWETEEGIEEENDVRRRARQQLNRLIPSHVEFVIL</sequence>
<feature type="domain" description="F-box" evidence="1">
    <location>
        <begin position="21"/>
        <end position="57"/>
    </location>
</feature>
<name>A0ABD2YET3_9GENT</name>
<evidence type="ECO:0000313" key="2">
    <source>
        <dbReference type="EMBL" id="KAL3504370.1"/>
    </source>
</evidence>
<accession>A0ABD2YET3</accession>
<dbReference type="InterPro" id="IPR053781">
    <property type="entry name" value="F-box_AtFBL13-like"/>
</dbReference>
<dbReference type="Pfam" id="PF00646">
    <property type="entry name" value="F-box"/>
    <property type="match status" value="1"/>
</dbReference>
<gene>
    <name evidence="2" type="ORF">ACH5RR_034211</name>
</gene>
<proteinExistence type="predicted"/>
<dbReference type="PROSITE" id="PS50181">
    <property type="entry name" value="FBOX"/>
    <property type="match status" value="1"/>
</dbReference>
<reference evidence="2 3" key="1">
    <citation type="submission" date="2024-11" db="EMBL/GenBank/DDBJ databases">
        <title>A near-complete genome assembly of Cinchona calisaya.</title>
        <authorList>
            <person name="Lian D.C."/>
            <person name="Zhao X.W."/>
            <person name="Wei L."/>
        </authorList>
    </citation>
    <scope>NUCLEOTIDE SEQUENCE [LARGE SCALE GENOMIC DNA]</scope>
    <source>
        <tissue evidence="2">Nenye</tissue>
    </source>
</reference>
<keyword evidence="3" id="KW-1185">Reference proteome</keyword>
<dbReference type="PANTHER" id="PTHR34145">
    <property type="entry name" value="OS02G0105600 PROTEIN"/>
    <property type="match status" value="1"/>
</dbReference>
<organism evidence="2 3">
    <name type="scientific">Cinchona calisaya</name>
    <dbReference type="NCBI Taxonomy" id="153742"/>
    <lineage>
        <taxon>Eukaryota</taxon>
        <taxon>Viridiplantae</taxon>
        <taxon>Streptophyta</taxon>
        <taxon>Embryophyta</taxon>
        <taxon>Tracheophyta</taxon>
        <taxon>Spermatophyta</taxon>
        <taxon>Magnoliopsida</taxon>
        <taxon>eudicotyledons</taxon>
        <taxon>Gunneridae</taxon>
        <taxon>Pentapetalae</taxon>
        <taxon>asterids</taxon>
        <taxon>lamiids</taxon>
        <taxon>Gentianales</taxon>
        <taxon>Rubiaceae</taxon>
        <taxon>Cinchonoideae</taxon>
        <taxon>Cinchoneae</taxon>
        <taxon>Cinchona</taxon>
    </lineage>
</organism>
<dbReference type="InterPro" id="IPR055357">
    <property type="entry name" value="LRR_At1g61320_AtMIF1"/>
</dbReference>
<dbReference type="InterPro" id="IPR053772">
    <property type="entry name" value="At1g61320/At1g61330-like"/>
</dbReference>
<dbReference type="SUPFAM" id="SSF52047">
    <property type="entry name" value="RNI-like"/>
    <property type="match status" value="1"/>
</dbReference>
<dbReference type="AlphaFoldDB" id="A0ABD2YET3"/>